<keyword evidence="2" id="KW-1185">Reference proteome</keyword>
<comment type="caution">
    <text evidence="1">The sequence shown here is derived from an EMBL/GenBank/DDBJ whole genome shotgun (WGS) entry which is preliminary data.</text>
</comment>
<protein>
    <submittedName>
        <fullName evidence="1">Uncharacterized protein</fullName>
    </submittedName>
</protein>
<name>A0A8H7T9E6_9HELO</name>
<gene>
    <name evidence="1" type="ORF">IFR04_011477</name>
</gene>
<reference evidence="1" key="1">
    <citation type="submission" date="2021-02" db="EMBL/GenBank/DDBJ databases">
        <title>Genome sequence Cadophora malorum strain M34.</title>
        <authorList>
            <person name="Stefanovic E."/>
            <person name="Vu D."/>
            <person name="Scully C."/>
            <person name="Dijksterhuis J."/>
            <person name="Roader J."/>
            <person name="Houbraken J."/>
        </authorList>
    </citation>
    <scope>NUCLEOTIDE SEQUENCE</scope>
    <source>
        <strain evidence="1">M34</strain>
    </source>
</reference>
<dbReference type="Proteomes" id="UP000664132">
    <property type="component" value="Unassembled WGS sequence"/>
</dbReference>
<evidence type="ECO:0000313" key="1">
    <source>
        <dbReference type="EMBL" id="KAG4415381.1"/>
    </source>
</evidence>
<proteinExistence type="predicted"/>
<dbReference type="AlphaFoldDB" id="A0A8H7T9E6"/>
<sequence>MEKTEKRMHIIYRCRKRRSDDGHELMQAVYSAGGVAAEQVTRMHDPNIDPRTADAGRAKVVDVRDTSHHIASHRIASTLPAYLPDQEFGTADADLSLFCCRVNLEKRAAMRAFLEQAY</sequence>
<evidence type="ECO:0000313" key="2">
    <source>
        <dbReference type="Proteomes" id="UP000664132"/>
    </source>
</evidence>
<dbReference type="EMBL" id="JAFJYH010000224">
    <property type="protein sequence ID" value="KAG4415381.1"/>
    <property type="molecule type" value="Genomic_DNA"/>
</dbReference>
<accession>A0A8H7T9E6</accession>
<organism evidence="1 2">
    <name type="scientific">Cadophora malorum</name>
    <dbReference type="NCBI Taxonomy" id="108018"/>
    <lineage>
        <taxon>Eukaryota</taxon>
        <taxon>Fungi</taxon>
        <taxon>Dikarya</taxon>
        <taxon>Ascomycota</taxon>
        <taxon>Pezizomycotina</taxon>
        <taxon>Leotiomycetes</taxon>
        <taxon>Helotiales</taxon>
        <taxon>Ploettnerulaceae</taxon>
        <taxon>Cadophora</taxon>
    </lineage>
</organism>